<keyword evidence="4" id="KW-1185">Reference proteome</keyword>
<evidence type="ECO:0000313" key="3">
    <source>
        <dbReference type="EMBL" id="PRD49701.1"/>
    </source>
</evidence>
<accession>A0A2S9JA84</accession>
<dbReference type="RefSeq" id="WP_105737969.1">
    <property type="nucleotide sequence ID" value="NZ_PVBT01000010.1"/>
</dbReference>
<evidence type="ECO:0000256" key="1">
    <source>
        <dbReference type="SAM" id="SignalP"/>
    </source>
</evidence>
<dbReference type="EMBL" id="PVBT01000010">
    <property type="protein sequence ID" value="PRD49701.1"/>
    <property type="molecule type" value="Genomic_DNA"/>
</dbReference>
<dbReference type="Proteomes" id="UP000238563">
    <property type="component" value="Unassembled WGS sequence"/>
</dbReference>
<sequence length="122" mass="13281">MSRIIFISLLLTSLAGGSAQAGDRVWRPEPGTKSVKQDAISIQRQLDQELRAKFDAVASSNHLLTAQAAGNAGWGFIAEHFAQIDKDRDGYITFDDVQTFLDARSPLPAARARAAKKVQVVE</sequence>
<organism evidence="3 4">
    <name type="scientific">Phyllobacterium myrsinacearum</name>
    <dbReference type="NCBI Taxonomy" id="28101"/>
    <lineage>
        <taxon>Bacteria</taxon>
        <taxon>Pseudomonadati</taxon>
        <taxon>Pseudomonadota</taxon>
        <taxon>Alphaproteobacteria</taxon>
        <taxon>Hyphomicrobiales</taxon>
        <taxon>Phyllobacteriaceae</taxon>
        <taxon>Phyllobacterium</taxon>
    </lineage>
</organism>
<feature type="signal peptide" evidence="1">
    <location>
        <begin position="1"/>
        <end position="21"/>
    </location>
</feature>
<dbReference type="Pfam" id="PF13405">
    <property type="entry name" value="EF-hand_6"/>
    <property type="match status" value="1"/>
</dbReference>
<proteinExistence type="predicted"/>
<reference evidence="3 4" key="1">
    <citation type="submission" date="2018-02" db="EMBL/GenBank/DDBJ databases">
        <title>The draft genome of Phyllobacterium myrsinacearum DSM5892.</title>
        <authorList>
            <person name="Li L."/>
            <person name="Liu L."/>
            <person name="Zhang X."/>
            <person name="Wang T."/>
        </authorList>
    </citation>
    <scope>NUCLEOTIDE SEQUENCE [LARGE SCALE GENOMIC DNA]</scope>
    <source>
        <strain evidence="3 4">DSM 5892</strain>
    </source>
</reference>
<dbReference type="InterPro" id="IPR002048">
    <property type="entry name" value="EF_hand_dom"/>
</dbReference>
<dbReference type="AlphaFoldDB" id="A0A2S9JA84"/>
<dbReference type="InterPro" id="IPR018247">
    <property type="entry name" value="EF_Hand_1_Ca_BS"/>
</dbReference>
<name>A0A2S9JA84_9HYPH</name>
<dbReference type="SUPFAM" id="SSF47473">
    <property type="entry name" value="EF-hand"/>
    <property type="match status" value="1"/>
</dbReference>
<protein>
    <recommendedName>
        <fullName evidence="2">EF-hand domain-containing protein</fullName>
    </recommendedName>
</protein>
<dbReference type="Gene3D" id="1.10.238.10">
    <property type="entry name" value="EF-hand"/>
    <property type="match status" value="1"/>
</dbReference>
<gene>
    <name evidence="3" type="ORF">C5750_25100</name>
</gene>
<feature type="domain" description="EF-hand" evidence="2">
    <location>
        <begin position="77"/>
        <end position="107"/>
    </location>
</feature>
<evidence type="ECO:0000259" key="2">
    <source>
        <dbReference type="PROSITE" id="PS50222"/>
    </source>
</evidence>
<keyword evidence="1" id="KW-0732">Signal</keyword>
<feature type="chain" id="PRO_5015522297" description="EF-hand domain-containing protein" evidence="1">
    <location>
        <begin position="22"/>
        <end position="122"/>
    </location>
</feature>
<evidence type="ECO:0000313" key="4">
    <source>
        <dbReference type="Proteomes" id="UP000238563"/>
    </source>
</evidence>
<comment type="caution">
    <text evidence="3">The sequence shown here is derived from an EMBL/GenBank/DDBJ whole genome shotgun (WGS) entry which is preliminary data.</text>
</comment>
<dbReference type="PROSITE" id="PS00018">
    <property type="entry name" value="EF_HAND_1"/>
    <property type="match status" value="1"/>
</dbReference>
<dbReference type="OrthoDB" id="8117074at2"/>
<dbReference type="GO" id="GO:0005509">
    <property type="term" value="F:calcium ion binding"/>
    <property type="evidence" value="ECO:0007669"/>
    <property type="project" value="InterPro"/>
</dbReference>
<dbReference type="InterPro" id="IPR011992">
    <property type="entry name" value="EF-hand-dom_pair"/>
</dbReference>
<dbReference type="PROSITE" id="PS50222">
    <property type="entry name" value="EF_HAND_2"/>
    <property type="match status" value="1"/>
</dbReference>